<reference evidence="2" key="1">
    <citation type="journal article" date="2019" name="Int. J. Syst. Evol. Microbiol.">
        <title>The Global Catalogue of Microorganisms (GCM) 10K type strain sequencing project: providing services to taxonomists for standard genome sequencing and annotation.</title>
        <authorList>
            <consortium name="The Broad Institute Genomics Platform"/>
            <consortium name="The Broad Institute Genome Sequencing Center for Infectious Disease"/>
            <person name="Wu L."/>
            <person name="Ma J."/>
        </authorList>
    </citation>
    <scope>NUCLEOTIDE SEQUENCE [LARGE SCALE GENOMIC DNA]</scope>
    <source>
        <strain evidence="2">JCM 9458</strain>
    </source>
</reference>
<dbReference type="Proteomes" id="UP001501676">
    <property type="component" value="Unassembled WGS sequence"/>
</dbReference>
<keyword evidence="2" id="KW-1185">Reference proteome</keyword>
<accession>A0ABP6SWQ8</accession>
<organism evidence="1 2">
    <name type="scientific">Cryptosporangium minutisporangium</name>
    <dbReference type="NCBI Taxonomy" id="113569"/>
    <lineage>
        <taxon>Bacteria</taxon>
        <taxon>Bacillati</taxon>
        <taxon>Actinomycetota</taxon>
        <taxon>Actinomycetes</taxon>
        <taxon>Cryptosporangiales</taxon>
        <taxon>Cryptosporangiaceae</taxon>
        <taxon>Cryptosporangium</taxon>
    </lineage>
</organism>
<evidence type="ECO:0000313" key="1">
    <source>
        <dbReference type="EMBL" id="GAA3386422.1"/>
    </source>
</evidence>
<proteinExistence type="predicted"/>
<sequence length="139" mass="14658">MNPVASPTCEEGVVEALGWHGTPLGGVRVPDAELTVVASLDDDGQPMPTGVLVPVAGSWRHALSIARACLAFAPAALVLPEPPSELCLLECGYADVGIVVDGEVVLPARPRRPVRSTRRAMDRTLERELNRVLSGSSAR</sequence>
<dbReference type="RefSeq" id="WP_345728094.1">
    <property type="nucleotide sequence ID" value="NZ_BAAAYN010000017.1"/>
</dbReference>
<evidence type="ECO:0000313" key="2">
    <source>
        <dbReference type="Proteomes" id="UP001501676"/>
    </source>
</evidence>
<gene>
    <name evidence="1" type="ORF">GCM10020369_23650</name>
</gene>
<protein>
    <submittedName>
        <fullName evidence="1">Uncharacterized protein</fullName>
    </submittedName>
</protein>
<comment type="caution">
    <text evidence="1">The sequence shown here is derived from an EMBL/GenBank/DDBJ whole genome shotgun (WGS) entry which is preliminary data.</text>
</comment>
<dbReference type="EMBL" id="BAAAYN010000017">
    <property type="protein sequence ID" value="GAA3386422.1"/>
    <property type="molecule type" value="Genomic_DNA"/>
</dbReference>
<name>A0ABP6SWQ8_9ACTN</name>